<sequence>MLASYDYRSAIIEVCQCKHFGKCCRFGIPCTSYCQETLLAKRHTVSAPIKDCFAGVVGIILR</sequence>
<keyword evidence="2" id="KW-1185">Reference proteome</keyword>
<dbReference type="Proteomes" id="UP000186228">
    <property type="component" value="Unassembled WGS sequence"/>
</dbReference>
<dbReference type="STRING" id="52131.GA0061100_111156"/>
<name>A0A1C3W603_9HYPH</name>
<reference evidence="2" key="1">
    <citation type="submission" date="2016-08" db="EMBL/GenBank/DDBJ databases">
        <authorList>
            <person name="Varghese N."/>
            <person name="Submissions Spin"/>
        </authorList>
    </citation>
    <scope>NUCLEOTIDE SEQUENCE [LARGE SCALE GENOMIC DNA]</scope>
    <source>
        <strain evidence="2">CCBAU 57015</strain>
    </source>
</reference>
<evidence type="ECO:0000313" key="2">
    <source>
        <dbReference type="Proteomes" id="UP000186228"/>
    </source>
</evidence>
<dbReference type="AlphaFoldDB" id="A0A1C3W603"/>
<organism evidence="1 2">
    <name type="scientific">Rhizobium hainanense</name>
    <dbReference type="NCBI Taxonomy" id="52131"/>
    <lineage>
        <taxon>Bacteria</taxon>
        <taxon>Pseudomonadati</taxon>
        <taxon>Pseudomonadota</taxon>
        <taxon>Alphaproteobacteria</taxon>
        <taxon>Hyphomicrobiales</taxon>
        <taxon>Rhizobiaceae</taxon>
        <taxon>Rhizobium/Agrobacterium group</taxon>
        <taxon>Rhizobium</taxon>
    </lineage>
</organism>
<evidence type="ECO:0000313" key="1">
    <source>
        <dbReference type="EMBL" id="SCB35258.1"/>
    </source>
</evidence>
<dbReference type="EMBL" id="FMAC01000011">
    <property type="protein sequence ID" value="SCB35258.1"/>
    <property type="molecule type" value="Genomic_DNA"/>
</dbReference>
<proteinExistence type="predicted"/>
<accession>A0A1C3W603</accession>
<protein>
    <submittedName>
        <fullName evidence="1">Uncharacterized protein</fullName>
    </submittedName>
</protein>
<gene>
    <name evidence="1" type="ORF">GA0061100_111156</name>
</gene>